<protein>
    <submittedName>
        <fullName evidence="2">7 TM domain-containing transmembrane protein</fullName>
    </submittedName>
</protein>
<feature type="transmembrane region" description="Helical" evidence="1">
    <location>
        <begin position="82"/>
        <end position="100"/>
    </location>
</feature>
<organism evidence="2 3">
    <name type="scientific">Acrasis kona</name>
    <dbReference type="NCBI Taxonomy" id="1008807"/>
    <lineage>
        <taxon>Eukaryota</taxon>
        <taxon>Discoba</taxon>
        <taxon>Heterolobosea</taxon>
        <taxon>Tetramitia</taxon>
        <taxon>Eutetramitia</taxon>
        <taxon>Acrasidae</taxon>
        <taxon>Acrasis</taxon>
    </lineage>
</organism>
<gene>
    <name evidence="2" type="ORF">AKO1_001463</name>
</gene>
<comment type="caution">
    <text evidence="2">The sequence shown here is derived from an EMBL/GenBank/DDBJ whole genome shotgun (WGS) entry which is preliminary data.</text>
</comment>
<dbReference type="EMBL" id="JAOPGA020001241">
    <property type="protein sequence ID" value="KAL0486533.1"/>
    <property type="molecule type" value="Genomic_DNA"/>
</dbReference>
<reference evidence="2 3" key="1">
    <citation type="submission" date="2024-03" db="EMBL/GenBank/DDBJ databases">
        <title>The Acrasis kona genome and developmental transcriptomes reveal deep origins of eukaryotic multicellular pathways.</title>
        <authorList>
            <person name="Sheikh S."/>
            <person name="Fu C.-J."/>
            <person name="Brown M.W."/>
            <person name="Baldauf S.L."/>
        </authorList>
    </citation>
    <scope>NUCLEOTIDE SEQUENCE [LARGE SCALE GENOMIC DNA]</scope>
    <source>
        <strain evidence="2 3">ATCC MYA-3509</strain>
    </source>
</reference>
<dbReference type="Proteomes" id="UP001431209">
    <property type="component" value="Unassembled WGS sequence"/>
</dbReference>
<feature type="transmembrane region" description="Helical" evidence="1">
    <location>
        <begin position="219"/>
        <end position="235"/>
    </location>
</feature>
<keyword evidence="1" id="KW-0472">Membrane</keyword>
<feature type="transmembrane region" description="Helical" evidence="1">
    <location>
        <begin position="106"/>
        <end position="125"/>
    </location>
</feature>
<proteinExistence type="predicted"/>
<keyword evidence="3" id="KW-1185">Reference proteome</keyword>
<sequence length="236" mass="26413">MKNRSTQYLYGLLELAHLALCVSYGFYLIPLVFAHKYWIIDSTIVLVLLIGLIYDNFIIAASRNLTNLLSNTSMQKLHFPRYILHSLVLPLCLINLAHYGERFTGSAWFAPPLVVLCLVVLILDVKHLKDCNKLTYTSIKIIVDNNTGMAKAQLFDPASERKDLLYSIAPAIIVTLSSILIGFIIMIQTGGRHWALFAGGLVMLLLAGSPSKNHHVKSLLSNIGELFFMLGYIYTL</sequence>
<keyword evidence="1" id="KW-1133">Transmembrane helix</keyword>
<dbReference type="AlphaFoldDB" id="A0AAW2ZBX9"/>
<feature type="transmembrane region" description="Helical" evidence="1">
    <location>
        <begin position="164"/>
        <end position="185"/>
    </location>
</feature>
<feature type="transmembrane region" description="Helical" evidence="1">
    <location>
        <begin position="39"/>
        <end position="61"/>
    </location>
</feature>
<accession>A0AAW2ZBX9</accession>
<evidence type="ECO:0000313" key="3">
    <source>
        <dbReference type="Proteomes" id="UP001431209"/>
    </source>
</evidence>
<feature type="transmembrane region" description="Helical" evidence="1">
    <location>
        <begin position="12"/>
        <end position="33"/>
    </location>
</feature>
<evidence type="ECO:0000313" key="2">
    <source>
        <dbReference type="EMBL" id="KAL0486533.1"/>
    </source>
</evidence>
<name>A0AAW2ZBX9_9EUKA</name>
<evidence type="ECO:0000256" key="1">
    <source>
        <dbReference type="SAM" id="Phobius"/>
    </source>
</evidence>
<keyword evidence="1 2" id="KW-0812">Transmembrane</keyword>
<feature type="transmembrane region" description="Helical" evidence="1">
    <location>
        <begin position="191"/>
        <end position="207"/>
    </location>
</feature>